<comment type="cofactor">
    <cofactor evidence="1">
        <name>Mg(2+)</name>
        <dbReference type="ChEBI" id="CHEBI:18420"/>
    </cofactor>
</comment>
<sequence length="484" mass="56394">MVELSEKDKALFIELLTFPEKDRLLSQLRKFSHREDLFIVGGAVRDFLLGKRITDLDIAVKYDIYALYQYLAEVLSFSPVPLSEEFGIYRLAKGGYTLDLTLYRGETIEEDLRERDFTFNAMAIPLEGLFEGPFYLYDPFYGYSDLQKGIIRALGEENIKKDPLRILRGYRFYALNYGYLEEKTRVYFQNQAQKLLLIAPERLSMELKYILISDKAYLAFKAMDEDRVLEILFPEIIPAKGLPQPSFHHLDVFAHSLEALKWAEIILKEPKKYLGLNEIPEIFNEEDFVIAVKLGSFLHDLGKGYTYGESEERITFYGHESKGAELWIARAKALRFKNEIADWVFSLIKNHMRPCHLLKEWENKTLSARAKRNLLKAHSELFSLWIVAMADSLASRGPDKEKDYEEKLKAFFKDLLSFQQDLERVEKRERLITGKDLIAIGFKPGPLFKEILEEVEIKAIEGVLKTKNEAISYVLERYRKELPK</sequence>
<dbReference type="InterPro" id="IPR006675">
    <property type="entry name" value="HDIG_dom"/>
</dbReference>
<dbReference type="STRING" id="1653476.THC_1474"/>
<dbReference type="GO" id="GO:0016779">
    <property type="term" value="F:nucleotidyltransferase activity"/>
    <property type="evidence" value="ECO:0007669"/>
    <property type="project" value="UniProtKB-KW"/>
</dbReference>
<keyword evidence="7" id="KW-0692">RNA repair</keyword>
<name>A0A0U5AZB1_9BACT</name>
<evidence type="ECO:0000256" key="8">
    <source>
        <dbReference type="ARBA" id="ARBA00022840"/>
    </source>
</evidence>
<dbReference type="Gene3D" id="3.30.460.10">
    <property type="entry name" value="Beta Polymerase, domain 2"/>
    <property type="match status" value="1"/>
</dbReference>
<dbReference type="InterPro" id="IPR006674">
    <property type="entry name" value="HD_domain"/>
</dbReference>
<dbReference type="InterPro" id="IPR003607">
    <property type="entry name" value="HD/PDEase_dom"/>
</dbReference>
<protein>
    <submittedName>
        <fullName evidence="13">Polynucleotide adenylyltransferase</fullName>
    </submittedName>
</protein>
<evidence type="ECO:0000256" key="10">
    <source>
        <dbReference type="ARBA" id="ARBA00022884"/>
    </source>
</evidence>
<keyword evidence="6" id="KW-0547">Nucleotide-binding</keyword>
<dbReference type="AlphaFoldDB" id="A0A0U5AZB1"/>
<evidence type="ECO:0000256" key="4">
    <source>
        <dbReference type="ARBA" id="ARBA00022695"/>
    </source>
</evidence>
<evidence type="ECO:0000256" key="2">
    <source>
        <dbReference type="ARBA" id="ARBA00022679"/>
    </source>
</evidence>
<feature type="domain" description="HD/PDEase" evidence="12">
    <location>
        <begin position="248"/>
        <end position="405"/>
    </location>
</feature>
<dbReference type="Pfam" id="PF13735">
    <property type="entry name" value="tRNA_NucTran2_2"/>
    <property type="match status" value="1"/>
</dbReference>
<evidence type="ECO:0000256" key="9">
    <source>
        <dbReference type="ARBA" id="ARBA00022842"/>
    </source>
</evidence>
<evidence type="ECO:0000313" key="13">
    <source>
        <dbReference type="EMBL" id="BAU23839.1"/>
    </source>
</evidence>
<evidence type="ECO:0000256" key="1">
    <source>
        <dbReference type="ARBA" id="ARBA00001946"/>
    </source>
</evidence>
<dbReference type="InterPro" id="IPR050124">
    <property type="entry name" value="tRNA_CCA-adding_enzyme"/>
</dbReference>
<dbReference type="GO" id="GO:0005524">
    <property type="term" value="F:ATP binding"/>
    <property type="evidence" value="ECO:0007669"/>
    <property type="project" value="UniProtKB-KW"/>
</dbReference>
<dbReference type="PANTHER" id="PTHR47545:SF1">
    <property type="entry name" value="MULTIFUNCTIONAL CCA PROTEIN"/>
    <property type="match status" value="1"/>
</dbReference>
<accession>A0A0U5AZB1</accession>
<dbReference type="InterPro" id="IPR043519">
    <property type="entry name" value="NT_sf"/>
</dbReference>
<evidence type="ECO:0000256" key="3">
    <source>
        <dbReference type="ARBA" id="ARBA00022694"/>
    </source>
</evidence>
<reference evidence="13 14" key="1">
    <citation type="journal article" date="2016" name="Int. J. Syst. Evol. Microbiol.">
        <title>Caldimicrobium thiodismutans sp. nov., a sulfur-disproportionating bacterium isolated from a hot spring, and emended description of the genus Caldimicrobium.</title>
        <authorList>
            <person name="Kojima H."/>
            <person name="Umezawa K."/>
            <person name="Fukui M."/>
        </authorList>
    </citation>
    <scope>NUCLEOTIDE SEQUENCE [LARGE SCALE GENOMIC DNA]</scope>
    <source>
        <strain evidence="13 14">TF1</strain>
    </source>
</reference>
<evidence type="ECO:0000259" key="12">
    <source>
        <dbReference type="SMART" id="SM00471"/>
    </source>
</evidence>
<dbReference type="EMBL" id="AP014945">
    <property type="protein sequence ID" value="BAU23839.1"/>
    <property type="molecule type" value="Genomic_DNA"/>
</dbReference>
<dbReference type="InterPro" id="IPR032810">
    <property type="entry name" value="CCA-adding_enz_C"/>
</dbReference>
<keyword evidence="5" id="KW-0479">Metal-binding</keyword>
<keyword evidence="2 11" id="KW-0808">Transferase</keyword>
<dbReference type="GO" id="GO:0042245">
    <property type="term" value="P:RNA repair"/>
    <property type="evidence" value="ECO:0007669"/>
    <property type="project" value="UniProtKB-KW"/>
</dbReference>
<evidence type="ECO:0000256" key="7">
    <source>
        <dbReference type="ARBA" id="ARBA00022800"/>
    </source>
</evidence>
<keyword evidence="4 13" id="KW-0548">Nucleotidyltransferase</keyword>
<evidence type="ECO:0000313" key="14">
    <source>
        <dbReference type="Proteomes" id="UP000068196"/>
    </source>
</evidence>
<dbReference type="Proteomes" id="UP000068196">
    <property type="component" value="Chromosome"/>
</dbReference>
<dbReference type="GO" id="GO:0008033">
    <property type="term" value="P:tRNA processing"/>
    <property type="evidence" value="ECO:0007669"/>
    <property type="project" value="UniProtKB-KW"/>
</dbReference>
<dbReference type="PANTHER" id="PTHR47545">
    <property type="entry name" value="MULTIFUNCTIONAL CCA PROTEIN"/>
    <property type="match status" value="1"/>
</dbReference>
<organism evidence="13 14">
    <name type="scientific">Caldimicrobium thiodismutans</name>
    <dbReference type="NCBI Taxonomy" id="1653476"/>
    <lineage>
        <taxon>Bacteria</taxon>
        <taxon>Pseudomonadati</taxon>
        <taxon>Thermodesulfobacteriota</taxon>
        <taxon>Thermodesulfobacteria</taxon>
        <taxon>Thermodesulfobacteriales</taxon>
        <taxon>Thermodesulfobacteriaceae</taxon>
        <taxon>Caldimicrobium</taxon>
    </lineage>
</organism>
<dbReference type="CDD" id="cd00077">
    <property type="entry name" value="HDc"/>
    <property type="match status" value="1"/>
</dbReference>
<dbReference type="Pfam" id="PF01966">
    <property type="entry name" value="HD"/>
    <property type="match status" value="1"/>
</dbReference>
<dbReference type="GO" id="GO:0003723">
    <property type="term" value="F:RNA binding"/>
    <property type="evidence" value="ECO:0007669"/>
    <property type="project" value="UniProtKB-KW"/>
</dbReference>
<dbReference type="CDD" id="cd05398">
    <property type="entry name" value="NT_ClassII-CCAase"/>
    <property type="match status" value="1"/>
</dbReference>
<comment type="similarity">
    <text evidence="11">Belongs to the tRNA nucleotidyltransferase/poly(A) polymerase family.</text>
</comment>
<dbReference type="SMART" id="SM00471">
    <property type="entry name" value="HDc"/>
    <property type="match status" value="1"/>
</dbReference>
<dbReference type="SUPFAM" id="SSF81891">
    <property type="entry name" value="Poly A polymerase C-terminal region-like"/>
    <property type="match status" value="1"/>
</dbReference>
<evidence type="ECO:0000256" key="11">
    <source>
        <dbReference type="RuleBase" id="RU003953"/>
    </source>
</evidence>
<gene>
    <name evidence="13" type="ORF">THC_1474</name>
</gene>
<keyword evidence="14" id="KW-1185">Reference proteome</keyword>
<dbReference type="NCBIfam" id="TIGR00277">
    <property type="entry name" value="HDIG"/>
    <property type="match status" value="1"/>
</dbReference>
<dbReference type="Pfam" id="PF01743">
    <property type="entry name" value="PolyA_pol"/>
    <property type="match status" value="1"/>
</dbReference>
<dbReference type="GO" id="GO:0046872">
    <property type="term" value="F:metal ion binding"/>
    <property type="evidence" value="ECO:0007669"/>
    <property type="project" value="UniProtKB-KW"/>
</dbReference>
<dbReference type="InterPro" id="IPR002646">
    <property type="entry name" value="PolA_pol_head_dom"/>
</dbReference>
<dbReference type="KEGG" id="cthi:THC_1474"/>
<dbReference type="SUPFAM" id="SSF81301">
    <property type="entry name" value="Nucleotidyltransferase"/>
    <property type="match status" value="1"/>
</dbReference>
<dbReference type="Gene3D" id="1.10.246.80">
    <property type="match status" value="1"/>
</dbReference>
<keyword evidence="8" id="KW-0067">ATP-binding</keyword>
<reference evidence="14" key="2">
    <citation type="journal article" date="2016" name="Int. J. Syst. Evol. Microbiol.">
        <title>Caldimicrobium thiodismutans sp. nov., a sulfur-disproportionating bacterium isolated from a hot spring.</title>
        <authorList>
            <person name="Kojima H."/>
            <person name="Umezawa K."/>
            <person name="Fukui M."/>
        </authorList>
    </citation>
    <scope>NUCLEOTIDE SEQUENCE [LARGE SCALE GENOMIC DNA]</scope>
    <source>
        <strain evidence="14">TF1</strain>
    </source>
</reference>
<keyword evidence="9" id="KW-0460">Magnesium</keyword>
<dbReference type="PATRIC" id="fig|1653476.3.peg.1529"/>
<keyword evidence="10 11" id="KW-0694">RNA-binding</keyword>
<proteinExistence type="inferred from homology"/>
<keyword evidence="3" id="KW-0819">tRNA processing</keyword>
<evidence type="ECO:0000256" key="6">
    <source>
        <dbReference type="ARBA" id="ARBA00022741"/>
    </source>
</evidence>
<dbReference type="InterPro" id="IPR032828">
    <property type="entry name" value="PolyA_RNA-bd"/>
</dbReference>
<evidence type="ECO:0000256" key="5">
    <source>
        <dbReference type="ARBA" id="ARBA00022723"/>
    </source>
</evidence>
<dbReference type="Pfam" id="PF12627">
    <property type="entry name" value="PolyA_pol_RNAbd"/>
    <property type="match status" value="1"/>
</dbReference>
<dbReference type="Gene3D" id="1.10.3090.10">
    <property type="entry name" value="cca-adding enzyme, domain 2"/>
    <property type="match status" value="1"/>
</dbReference>